<keyword evidence="2" id="KW-1185">Reference proteome</keyword>
<evidence type="ECO:0000313" key="1">
    <source>
        <dbReference type="EMBL" id="EAR11823.1"/>
    </source>
</evidence>
<dbReference type="AlphaFoldDB" id="A4C120"/>
<gene>
    <name evidence="1" type="ORF">PI23P_10837</name>
</gene>
<dbReference type="STRING" id="313594.PI23P_10837"/>
<reference evidence="1 2" key="1">
    <citation type="submission" date="2006-02" db="EMBL/GenBank/DDBJ databases">
        <authorList>
            <person name="Murray A."/>
            <person name="Staley J."/>
            <person name="Ferriera S."/>
            <person name="Johnson J."/>
            <person name="Kravitz S."/>
            <person name="Halpern A."/>
            <person name="Remington K."/>
            <person name="Beeson K."/>
            <person name="Tran B."/>
            <person name="Rogers Y.-H."/>
            <person name="Friedman R."/>
            <person name="Venter J.C."/>
        </authorList>
    </citation>
    <scope>NUCLEOTIDE SEQUENCE [LARGE SCALE GENOMIC DNA]</scope>
    <source>
        <strain evidence="1 2">23-P</strain>
    </source>
</reference>
<dbReference type="Proteomes" id="UP000003053">
    <property type="component" value="Unassembled WGS sequence"/>
</dbReference>
<dbReference type="EMBL" id="AAOG01000003">
    <property type="protein sequence ID" value="EAR11823.1"/>
    <property type="molecule type" value="Genomic_DNA"/>
</dbReference>
<accession>A4C120</accession>
<dbReference type="HOGENOM" id="CLU_3390748_0_0_10"/>
<proteinExistence type="predicted"/>
<evidence type="ECO:0000313" key="2">
    <source>
        <dbReference type="Proteomes" id="UP000003053"/>
    </source>
</evidence>
<protein>
    <submittedName>
        <fullName evidence="1">Uncharacterized protein</fullName>
    </submittedName>
</protein>
<comment type="caution">
    <text evidence="1">The sequence shown here is derived from an EMBL/GenBank/DDBJ whole genome shotgun (WGS) entry which is preliminary data.</text>
</comment>
<sequence length="32" mass="3835">MKNNAEKQEQLGHSTEWMQYANELFDSSEIIY</sequence>
<organism evidence="1 2">
    <name type="scientific">Polaribacter irgensii 23-P</name>
    <dbReference type="NCBI Taxonomy" id="313594"/>
    <lineage>
        <taxon>Bacteria</taxon>
        <taxon>Pseudomonadati</taxon>
        <taxon>Bacteroidota</taxon>
        <taxon>Flavobacteriia</taxon>
        <taxon>Flavobacteriales</taxon>
        <taxon>Flavobacteriaceae</taxon>
    </lineage>
</organism>
<name>A4C120_9FLAO</name>